<sequence>MRTYDAPSKTKRDFDKIYGLLKELDAELQRHMNNQVIRTDKAPAPVGPYNQAIAAPGPFLFVAGQIPLDPVTGEIVSGEISTQTEQVMANLEGILTAAGANWSNVVKTTVFLSDLANFGAMNQVYARYFPPETAPARACVEVARLPKDVLVEIECIAALA</sequence>
<dbReference type="PANTHER" id="PTHR11803:SF58">
    <property type="entry name" value="PROTEIN HMF1-RELATED"/>
    <property type="match status" value="1"/>
</dbReference>
<comment type="caution">
    <text evidence="2">The sequence shown here is derived from an EMBL/GenBank/DDBJ whole genome shotgun (WGS) entry which is preliminary data.</text>
</comment>
<dbReference type="GO" id="GO:0005829">
    <property type="term" value="C:cytosol"/>
    <property type="evidence" value="ECO:0007669"/>
    <property type="project" value="TreeGrafter"/>
</dbReference>
<protein>
    <submittedName>
        <fullName evidence="2">Uncharacterized protein</fullName>
    </submittedName>
</protein>
<gene>
    <name evidence="2" type="ORF">MICAG_1610001</name>
</gene>
<reference evidence="2 3" key="1">
    <citation type="submission" date="2012-04" db="EMBL/GenBank/DDBJ databases">
        <authorList>
            <person name="Genoscope - CEA"/>
        </authorList>
    </citation>
    <scope>NUCLEOTIDE SEQUENCE [LARGE SCALE GENOMIC DNA]</scope>
    <source>
        <strain evidence="2 3">9808</strain>
    </source>
</reference>
<dbReference type="FunFam" id="3.30.1330.40:FF:000001">
    <property type="entry name" value="L-PSP family endoribonuclease"/>
    <property type="match status" value="1"/>
</dbReference>
<dbReference type="InterPro" id="IPR019897">
    <property type="entry name" value="RidA_CS"/>
</dbReference>
<evidence type="ECO:0000313" key="3">
    <source>
        <dbReference type="Proteomes" id="UP000005291"/>
    </source>
</evidence>
<dbReference type="EMBL" id="CAIN01000070">
    <property type="protein sequence ID" value="CCI22065.1"/>
    <property type="molecule type" value="Genomic_DNA"/>
</dbReference>
<evidence type="ECO:0000313" key="2">
    <source>
        <dbReference type="EMBL" id="CCI22065.1"/>
    </source>
</evidence>
<dbReference type="Gene3D" id="3.30.1330.40">
    <property type="entry name" value="RutC-like"/>
    <property type="match status" value="1"/>
</dbReference>
<dbReference type="Proteomes" id="UP000005291">
    <property type="component" value="Unassembled WGS sequence"/>
</dbReference>
<dbReference type="NCBIfam" id="TIGR00004">
    <property type="entry name" value="Rid family detoxifying hydrolase"/>
    <property type="match status" value="1"/>
</dbReference>
<dbReference type="InterPro" id="IPR006175">
    <property type="entry name" value="YjgF/YER057c/UK114"/>
</dbReference>
<dbReference type="GO" id="GO:0019239">
    <property type="term" value="F:deaminase activity"/>
    <property type="evidence" value="ECO:0007669"/>
    <property type="project" value="TreeGrafter"/>
</dbReference>
<dbReference type="PANTHER" id="PTHR11803">
    <property type="entry name" value="2-IMINOBUTANOATE/2-IMINOPROPANOATE DEAMINASE RIDA"/>
    <property type="match status" value="1"/>
</dbReference>
<dbReference type="InterPro" id="IPR035959">
    <property type="entry name" value="RutC-like_sf"/>
</dbReference>
<dbReference type="AlphaFoldDB" id="I4HJ41"/>
<dbReference type="InterPro" id="IPR006056">
    <property type="entry name" value="RidA"/>
</dbReference>
<proteinExistence type="inferred from homology"/>
<dbReference type="SUPFAM" id="SSF55298">
    <property type="entry name" value="YjgF-like"/>
    <property type="match status" value="1"/>
</dbReference>
<accession>I4HJ41</accession>
<dbReference type="HOGENOM" id="CLU_100715_7_1_3"/>
<evidence type="ECO:0000256" key="1">
    <source>
        <dbReference type="ARBA" id="ARBA00010552"/>
    </source>
</evidence>
<dbReference type="CDD" id="cd00448">
    <property type="entry name" value="YjgF_YER057c_UK114_family"/>
    <property type="match status" value="1"/>
</dbReference>
<dbReference type="PROSITE" id="PS01094">
    <property type="entry name" value="UPF0076"/>
    <property type="match status" value="1"/>
</dbReference>
<comment type="similarity">
    <text evidence="1">Belongs to the RutC family.</text>
</comment>
<name>I4HJ41_MICAE</name>
<organism evidence="2 3">
    <name type="scientific">Microcystis aeruginosa PCC 9808</name>
    <dbReference type="NCBI Taxonomy" id="1160284"/>
    <lineage>
        <taxon>Bacteria</taxon>
        <taxon>Bacillati</taxon>
        <taxon>Cyanobacteriota</taxon>
        <taxon>Cyanophyceae</taxon>
        <taxon>Oscillatoriophycideae</taxon>
        <taxon>Chroococcales</taxon>
        <taxon>Microcystaceae</taxon>
        <taxon>Microcystis</taxon>
    </lineage>
</organism>
<dbReference type="Pfam" id="PF01042">
    <property type="entry name" value="Ribonuc_L-PSP"/>
    <property type="match status" value="1"/>
</dbReference>